<dbReference type="AlphaFoldDB" id="A0A0F6PYD7"/>
<reference evidence="4" key="1">
    <citation type="journal article" date="2015" name="Nature">
        <title>Complex archaea that bridge the gap between prokaryotes and eukaryotes.</title>
        <authorList>
            <person name="Spang A."/>
            <person name="Saw J.H."/>
            <person name="Jorgensen S.L."/>
            <person name="Zaremba-Niedzwiedzka K."/>
            <person name="Martijn J."/>
            <person name="Lind A.E."/>
            <person name="van Eijk R."/>
            <person name="Schleper C."/>
            <person name="Guy L."/>
            <person name="Ettema T.J."/>
        </authorList>
    </citation>
    <scope>NUCLEOTIDE SEQUENCE</scope>
</reference>
<keyword evidence="3" id="KW-0687">Ribonucleoprotein</keyword>
<evidence type="ECO:0000313" key="4">
    <source>
        <dbReference type="EMBL" id="AKC94975.1"/>
    </source>
</evidence>
<proteinExistence type="inferred from homology"/>
<dbReference type="SUPFAM" id="SSF46561">
    <property type="entry name" value="Ribosomal protein L29 (L29p)"/>
    <property type="match status" value="1"/>
</dbReference>
<name>A0A0F6PYD7_9ZZZZ</name>
<sequence length="76" mass="8907">MAILRTDEIRKMSLDDRMKNLNDLNLRMLRFKAKIASGGNVDNPGEIREIKRTIARIKTINNEDQRQKLLDELQVK</sequence>
<organism evidence="4">
    <name type="scientific">uncultured organism</name>
    <dbReference type="NCBI Taxonomy" id="155900"/>
    <lineage>
        <taxon>unclassified sequences</taxon>
        <taxon>environmental samples</taxon>
    </lineage>
</organism>
<evidence type="ECO:0000256" key="2">
    <source>
        <dbReference type="ARBA" id="ARBA00022980"/>
    </source>
</evidence>
<dbReference type="InterPro" id="IPR018254">
    <property type="entry name" value="Ribosomal_uL29_CS"/>
</dbReference>
<dbReference type="GO" id="GO:1990904">
    <property type="term" value="C:ribonucleoprotein complex"/>
    <property type="evidence" value="ECO:0007669"/>
    <property type="project" value="UniProtKB-KW"/>
</dbReference>
<dbReference type="EMBL" id="KP869704">
    <property type="protein sequence ID" value="AKC94975.1"/>
    <property type="molecule type" value="Genomic_DNA"/>
</dbReference>
<protein>
    <submittedName>
        <fullName evidence="4">Putative 50S ribosomal protein L29P</fullName>
    </submittedName>
</protein>
<evidence type="ECO:0000256" key="1">
    <source>
        <dbReference type="ARBA" id="ARBA00009254"/>
    </source>
</evidence>
<evidence type="ECO:0000256" key="3">
    <source>
        <dbReference type="ARBA" id="ARBA00023274"/>
    </source>
</evidence>
<dbReference type="GO" id="GO:0003735">
    <property type="term" value="F:structural constituent of ribosome"/>
    <property type="evidence" value="ECO:0007669"/>
    <property type="project" value="InterPro"/>
</dbReference>
<accession>A0A0F6PYD7</accession>
<dbReference type="PROSITE" id="PS00579">
    <property type="entry name" value="RIBOSOMAL_L29"/>
    <property type="match status" value="1"/>
</dbReference>
<dbReference type="NCBIfam" id="TIGR00012">
    <property type="entry name" value="L29"/>
    <property type="match status" value="1"/>
</dbReference>
<dbReference type="InterPro" id="IPR036049">
    <property type="entry name" value="Ribosomal_uL29_sf"/>
</dbReference>
<keyword evidence="2 4" id="KW-0689">Ribosomal protein</keyword>
<dbReference type="Pfam" id="PF00831">
    <property type="entry name" value="Ribosomal_L29"/>
    <property type="match status" value="1"/>
</dbReference>
<dbReference type="Gene3D" id="1.10.287.310">
    <property type="match status" value="1"/>
</dbReference>
<dbReference type="CDD" id="cd00427">
    <property type="entry name" value="Ribosomal_L29_HIP"/>
    <property type="match status" value="1"/>
</dbReference>
<comment type="similarity">
    <text evidence="1">Belongs to the universal ribosomal protein uL29 family.</text>
</comment>
<dbReference type="HAMAP" id="MF_00374">
    <property type="entry name" value="Ribosomal_uL29"/>
    <property type="match status" value="1"/>
</dbReference>
<dbReference type="InterPro" id="IPR001854">
    <property type="entry name" value="Ribosomal_uL29"/>
</dbReference>